<keyword evidence="1" id="KW-0812">Transmembrane</keyword>
<evidence type="ECO:0000313" key="3">
    <source>
        <dbReference type="Proteomes" id="UP000012589"/>
    </source>
</evidence>
<evidence type="ECO:0000313" key="2">
    <source>
        <dbReference type="EMBL" id="EMZ22076.1"/>
    </source>
</evidence>
<organism evidence="2 3">
    <name type="scientific">Eubacterium plexicaudatum ASF492</name>
    <dbReference type="NCBI Taxonomy" id="1235802"/>
    <lineage>
        <taxon>Bacteria</taxon>
        <taxon>Bacillati</taxon>
        <taxon>Bacillota</taxon>
        <taxon>Clostridia</taxon>
        <taxon>Eubacteriales</taxon>
        <taxon>Eubacteriaceae</taxon>
        <taxon>Eubacterium</taxon>
    </lineage>
</organism>
<dbReference type="STRING" id="1235802.C823_04164"/>
<sequence>MWWAVKQVFADSVNIRLTVKDLAWFLIRPMDPYWYLWVLFLYYLIFYYIGKRGFRNKWVWAAIIAASLAGSAFRIHWEAFRKLLLYMFPFYLGMYLSKQDSVRKLGKWVWITCGMISMAALPFIIFTGKDVNTMRVIGIVSGVSISLFIILMAVIIPICIGIILKTTGLYLFFFKTGALYKRDMG</sequence>
<dbReference type="EMBL" id="AQFT01000124">
    <property type="protein sequence ID" value="EMZ22076.1"/>
    <property type="molecule type" value="Genomic_DNA"/>
</dbReference>
<name>N2A1P1_9FIRM</name>
<reference evidence="2 3" key="1">
    <citation type="journal article" date="2014" name="Genome Announc.">
        <title>Draft genome sequences of the altered schaedler flora, a defined bacterial community from gnotobiotic mice.</title>
        <authorList>
            <person name="Wannemuehler M.J."/>
            <person name="Overstreet A.M."/>
            <person name="Ward D.V."/>
            <person name="Phillips G.J."/>
        </authorList>
    </citation>
    <scope>NUCLEOTIDE SEQUENCE [LARGE SCALE GENOMIC DNA]</scope>
    <source>
        <strain evidence="2 3">ASF492</strain>
    </source>
</reference>
<keyword evidence="3" id="KW-1185">Reference proteome</keyword>
<keyword evidence="1" id="KW-0472">Membrane</keyword>
<dbReference type="PATRIC" id="fig|1235802.3.peg.4427"/>
<accession>N2A1P1</accession>
<feature type="transmembrane region" description="Helical" evidence="1">
    <location>
        <begin position="57"/>
        <end position="73"/>
    </location>
</feature>
<feature type="transmembrane region" description="Helical" evidence="1">
    <location>
        <begin position="147"/>
        <end position="174"/>
    </location>
</feature>
<gene>
    <name evidence="2" type="ORF">C823_04164</name>
</gene>
<feature type="transmembrane region" description="Helical" evidence="1">
    <location>
        <begin position="33"/>
        <end position="50"/>
    </location>
</feature>
<evidence type="ECO:0000256" key="1">
    <source>
        <dbReference type="SAM" id="Phobius"/>
    </source>
</evidence>
<keyword evidence="1" id="KW-1133">Transmembrane helix</keyword>
<protein>
    <submittedName>
        <fullName evidence="2">Uncharacterized protein</fullName>
    </submittedName>
</protein>
<feature type="transmembrane region" description="Helical" evidence="1">
    <location>
        <begin position="108"/>
        <end position="127"/>
    </location>
</feature>
<comment type="caution">
    <text evidence="2">The sequence shown here is derived from an EMBL/GenBank/DDBJ whole genome shotgun (WGS) entry which is preliminary data.</text>
</comment>
<dbReference type="AlphaFoldDB" id="N2A1P1"/>
<proteinExistence type="predicted"/>
<dbReference type="HOGENOM" id="CLU_1459244_0_0_9"/>
<dbReference type="Proteomes" id="UP000012589">
    <property type="component" value="Unassembled WGS sequence"/>
</dbReference>